<evidence type="ECO:0000313" key="1">
    <source>
        <dbReference type="EMBL" id="OUR84587.1"/>
    </source>
</evidence>
<comment type="caution">
    <text evidence="1">The sequence shown here is derived from an EMBL/GenBank/DDBJ whole genome shotgun (WGS) entry which is preliminary data.</text>
</comment>
<reference evidence="2" key="1">
    <citation type="journal article" date="2017" name="Proc. Natl. Acad. Sci. U.S.A.">
        <title>Simulation of Deepwater Horizon oil plume reveals substrate specialization within a complex community of hydrocarbon degraders.</title>
        <authorList>
            <person name="Hu P."/>
            <person name="Dubinsky E.A."/>
            <person name="Probst A.J."/>
            <person name="Wang J."/>
            <person name="Sieber C.M.K."/>
            <person name="Tom L.M."/>
            <person name="Gardinali P."/>
            <person name="Banfield J.F."/>
            <person name="Atlas R.M."/>
            <person name="Andersen G.L."/>
        </authorList>
    </citation>
    <scope>NUCLEOTIDE SEQUENCE [LARGE SCALE GENOMIC DNA]</scope>
</reference>
<dbReference type="AlphaFoldDB" id="A0A1Y5EVE8"/>
<protein>
    <submittedName>
        <fullName evidence="1">Uncharacterized protein</fullName>
    </submittedName>
</protein>
<dbReference type="Proteomes" id="UP000243053">
    <property type="component" value="Unassembled WGS sequence"/>
</dbReference>
<name>A0A1Y5EVE8_COLPS</name>
<gene>
    <name evidence="1" type="ORF">A9Q75_02225</name>
</gene>
<sequence length="64" mass="7517">MNDEPKKNYSANWIIKLAKKTYIPSVNEKPLYLTIDEVMPLLSISVITEIDETQCSNIIYYKEY</sequence>
<organism evidence="1 2">
    <name type="scientific">Colwellia psychrerythraea</name>
    <name type="common">Vibrio psychroerythus</name>
    <dbReference type="NCBI Taxonomy" id="28229"/>
    <lineage>
        <taxon>Bacteria</taxon>
        <taxon>Pseudomonadati</taxon>
        <taxon>Pseudomonadota</taxon>
        <taxon>Gammaproteobacteria</taxon>
        <taxon>Alteromonadales</taxon>
        <taxon>Colwelliaceae</taxon>
        <taxon>Colwellia</taxon>
    </lineage>
</organism>
<proteinExistence type="predicted"/>
<dbReference type="EMBL" id="MAAF01000013">
    <property type="protein sequence ID" value="OUR84587.1"/>
    <property type="molecule type" value="Genomic_DNA"/>
</dbReference>
<accession>A0A1Y5EVE8</accession>
<evidence type="ECO:0000313" key="2">
    <source>
        <dbReference type="Proteomes" id="UP000243053"/>
    </source>
</evidence>